<evidence type="ECO:0000256" key="3">
    <source>
        <dbReference type="ARBA" id="ARBA00022679"/>
    </source>
</evidence>
<gene>
    <name evidence="7" type="ORF">SAMN04489751_2573</name>
</gene>
<dbReference type="Gene3D" id="3.40.50.2000">
    <property type="entry name" value="Glycogen Phosphorylase B"/>
    <property type="match status" value="2"/>
</dbReference>
<dbReference type="STRING" id="629680.SAMN04489751_2573"/>
<feature type="compositionally biased region" description="Gly residues" evidence="4">
    <location>
        <begin position="321"/>
        <end position="330"/>
    </location>
</feature>
<evidence type="ECO:0000313" key="7">
    <source>
        <dbReference type="EMBL" id="SDS67692.1"/>
    </source>
</evidence>
<dbReference type="SUPFAM" id="SSF53756">
    <property type="entry name" value="UDP-Glycosyltransferase/glycogen phosphorylase"/>
    <property type="match status" value="1"/>
</dbReference>
<dbReference type="InterPro" id="IPR050194">
    <property type="entry name" value="Glycosyltransferase_grp1"/>
</dbReference>
<evidence type="ECO:0000313" key="8">
    <source>
        <dbReference type="Proteomes" id="UP000199700"/>
    </source>
</evidence>
<dbReference type="Proteomes" id="UP000199700">
    <property type="component" value="Chromosome"/>
</dbReference>
<dbReference type="RefSeq" id="WP_092106079.1">
    <property type="nucleotide sequence ID" value="NZ_LT629739.1"/>
</dbReference>
<feature type="region of interest" description="Disordered" evidence="4">
    <location>
        <begin position="136"/>
        <end position="157"/>
    </location>
</feature>
<dbReference type="InterPro" id="IPR028098">
    <property type="entry name" value="Glyco_trans_4-like_N"/>
</dbReference>
<evidence type="ECO:0000256" key="4">
    <source>
        <dbReference type="SAM" id="MobiDB-lite"/>
    </source>
</evidence>
<dbReference type="EMBL" id="LT629739">
    <property type="protein sequence ID" value="SDS67692.1"/>
    <property type="molecule type" value="Genomic_DNA"/>
</dbReference>
<keyword evidence="2" id="KW-0328">Glycosyltransferase</keyword>
<feature type="domain" description="Glycosyl transferase family 1" evidence="5">
    <location>
        <begin position="237"/>
        <end position="442"/>
    </location>
</feature>
<dbReference type="GO" id="GO:0016757">
    <property type="term" value="F:glycosyltransferase activity"/>
    <property type="evidence" value="ECO:0007669"/>
    <property type="project" value="UniProtKB-KW"/>
</dbReference>
<dbReference type="OrthoDB" id="9810929at2"/>
<protein>
    <recommendedName>
        <fullName evidence="1">D-inositol 3-phosphate glycosyltransferase</fullName>
    </recommendedName>
</protein>
<organism evidence="7 8">
    <name type="scientific">Brevibacterium sandarakinum</name>
    <dbReference type="NCBI Taxonomy" id="629680"/>
    <lineage>
        <taxon>Bacteria</taxon>
        <taxon>Bacillati</taxon>
        <taxon>Actinomycetota</taxon>
        <taxon>Actinomycetes</taxon>
        <taxon>Micrococcales</taxon>
        <taxon>Brevibacteriaceae</taxon>
        <taxon>Brevibacterium</taxon>
    </lineage>
</organism>
<sequence>MHISVLSLHTSPAAQPGQGDAGGMNVYVDQSVRALAAAGHVVDVFTADPGGIDGFGARVGSGSGFGGQADTIEIAENVRLHQLPIDAATKDELADAIDELALLLLAQPSFASADLIWAHYWISAEAALRAHELRTQETAPQETVPPEAAGATRSDERPRIVVSMHTIGAVKNRDSETSHERPQRLQAEEKIASAVDLIVAGTPAERRDLIHELGADADTVVVARPGVDHELFTPGDQSRARAELGLDPDEFIVLYVGRMQFIKGTDIVVDAISGLRENNPHLASRTRGILLGAVSGQMTSAMTGGQASSTIAGGESASSGEGSGQDGAGLTGPSSSQYLRDLATAIAAEPSVEVRRPVPAHELVTYYRAADVLLVPSRSESFGLVAAEASASGLPAIASAVGGLPDIVEHGHSGVLIADHNPRHWAMALERLLLDDELRRELSCHSVDRSTRFDWSATVAKVLGAIGVPDLKLAAITTTADAPEPTTSLVGRRC</sequence>
<dbReference type="InterPro" id="IPR001296">
    <property type="entry name" value="Glyco_trans_1"/>
</dbReference>
<keyword evidence="3" id="KW-0808">Transferase</keyword>
<dbReference type="Pfam" id="PF00534">
    <property type="entry name" value="Glycos_transf_1"/>
    <property type="match status" value="1"/>
</dbReference>
<feature type="compositionally biased region" description="Low complexity" evidence="4">
    <location>
        <begin position="307"/>
        <end position="320"/>
    </location>
</feature>
<evidence type="ECO:0000259" key="5">
    <source>
        <dbReference type="Pfam" id="PF00534"/>
    </source>
</evidence>
<evidence type="ECO:0000256" key="2">
    <source>
        <dbReference type="ARBA" id="ARBA00022676"/>
    </source>
</evidence>
<feature type="domain" description="Glycosyltransferase subfamily 4-like N-terminal" evidence="6">
    <location>
        <begin position="22"/>
        <end position="226"/>
    </location>
</feature>
<accession>A0A1H1U5B0</accession>
<dbReference type="GO" id="GO:1901137">
    <property type="term" value="P:carbohydrate derivative biosynthetic process"/>
    <property type="evidence" value="ECO:0007669"/>
    <property type="project" value="UniProtKB-ARBA"/>
</dbReference>
<reference evidence="7" key="1">
    <citation type="submission" date="2016-10" db="EMBL/GenBank/DDBJ databases">
        <authorList>
            <person name="Varghese N."/>
            <person name="Submissions S."/>
        </authorList>
    </citation>
    <scope>NUCLEOTIDE SEQUENCE [LARGE SCALE GENOMIC DNA]</scope>
    <source>
        <strain evidence="7">DSM 22082</strain>
    </source>
</reference>
<evidence type="ECO:0000256" key="1">
    <source>
        <dbReference type="ARBA" id="ARBA00021292"/>
    </source>
</evidence>
<keyword evidence="8" id="KW-1185">Reference proteome</keyword>
<proteinExistence type="predicted"/>
<name>A0A1H1U5B0_BRESA</name>
<dbReference type="AlphaFoldDB" id="A0A1H1U5B0"/>
<dbReference type="Pfam" id="PF13579">
    <property type="entry name" value="Glyco_trans_4_4"/>
    <property type="match status" value="1"/>
</dbReference>
<dbReference type="PANTHER" id="PTHR45947:SF3">
    <property type="entry name" value="SULFOQUINOVOSYL TRANSFERASE SQD2"/>
    <property type="match status" value="1"/>
</dbReference>
<evidence type="ECO:0000259" key="6">
    <source>
        <dbReference type="Pfam" id="PF13579"/>
    </source>
</evidence>
<feature type="region of interest" description="Disordered" evidence="4">
    <location>
        <begin position="301"/>
        <end position="334"/>
    </location>
</feature>
<dbReference type="PANTHER" id="PTHR45947">
    <property type="entry name" value="SULFOQUINOVOSYL TRANSFERASE SQD2"/>
    <property type="match status" value="1"/>
</dbReference>